<dbReference type="RefSeq" id="WP_046828675.1">
    <property type="nucleotide sequence ID" value="NZ_LBIA02000001.1"/>
</dbReference>
<organism evidence="2 3">
    <name type="scientific">Afipia massiliensis</name>
    <dbReference type="NCBI Taxonomy" id="211460"/>
    <lineage>
        <taxon>Bacteria</taxon>
        <taxon>Pseudomonadati</taxon>
        <taxon>Pseudomonadota</taxon>
        <taxon>Alphaproteobacteria</taxon>
        <taxon>Hyphomicrobiales</taxon>
        <taxon>Nitrobacteraceae</taxon>
        <taxon>Afipia</taxon>
    </lineage>
</organism>
<dbReference type="InterPro" id="IPR050744">
    <property type="entry name" value="AI-2_Isomerase_LsrG"/>
</dbReference>
<comment type="caution">
    <text evidence="2">The sequence shown here is derived from an EMBL/GenBank/DDBJ whole genome shotgun (WGS) entry which is preliminary data.</text>
</comment>
<dbReference type="OrthoDB" id="287932at2"/>
<dbReference type="GO" id="GO:0004497">
    <property type="term" value="F:monooxygenase activity"/>
    <property type="evidence" value="ECO:0007669"/>
    <property type="project" value="UniProtKB-KW"/>
</dbReference>
<dbReference type="PROSITE" id="PS51725">
    <property type="entry name" value="ABM"/>
    <property type="match status" value="1"/>
</dbReference>
<name>A0A4U6BPM6_9BRAD</name>
<keyword evidence="2" id="KW-0503">Monooxygenase</keyword>
<dbReference type="SUPFAM" id="SSF54909">
    <property type="entry name" value="Dimeric alpha+beta barrel"/>
    <property type="match status" value="1"/>
</dbReference>
<proteinExistence type="predicted"/>
<dbReference type="STRING" id="211460.YH63_14590"/>
<accession>A0A4U6BPM6</accession>
<dbReference type="EMBL" id="LBIA02000001">
    <property type="protein sequence ID" value="TKT70694.1"/>
    <property type="molecule type" value="Genomic_DNA"/>
</dbReference>
<dbReference type="Gene3D" id="3.30.70.100">
    <property type="match status" value="1"/>
</dbReference>
<dbReference type="InterPro" id="IPR007138">
    <property type="entry name" value="ABM_dom"/>
</dbReference>
<feature type="domain" description="ABM" evidence="1">
    <location>
        <begin position="2"/>
        <end position="90"/>
    </location>
</feature>
<reference evidence="2" key="1">
    <citation type="submission" date="2019-04" db="EMBL/GenBank/DDBJ databases">
        <title>Whole genome sequencing of cave bacteria.</title>
        <authorList>
            <person name="Gan H.M."/>
            <person name="Barton H."/>
            <person name="Savka M.A."/>
        </authorList>
    </citation>
    <scope>NUCLEOTIDE SEQUENCE [LARGE SCALE GENOMIC DNA]</scope>
    <source>
        <strain evidence="2">LC387</strain>
    </source>
</reference>
<gene>
    <name evidence="2" type="ORF">YH63_004295</name>
</gene>
<sequence length="101" mass="11179">MIYVVATTKVKPEHRAAYVAGAKDCIAETRKEKGCIAYDLHGSVSDPDTFVFVERWESHDDLAAHRLMPHLKAWRALSGPFKASPTNIEVIIGGEVQKLTS</sequence>
<keyword evidence="3" id="KW-1185">Reference proteome</keyword>
<evidence type="ECO:0000313" key="2">
    <source>
        <dbReference type="EMBL" id="TKT70694.1"/>
    </source>
</evidence>
<dbReference type="InterPro" id="IPR011008">
    <property type="entry name" value="Dimeric_a/b-barrel"/>
</dbReference>
<dbReference type="PANTHER" id="PTHR33336">
    <property type="entry name" value="QUINOL MONOOXYGENASE YGIN-RELATED"/>
    <property type="match status" value="1"/>
</dbReference>
<dbReference type="PANTHER" id="PTHR33336:SF15">
    <property type="entry name" value="ABM DOMAIN-CONTAINING PROTEIN"/>
    <property type="match status" value="1"/>
</dbReference>
<protein>
    <submittedName>
        <fullName evidence="2">Antibiotic biosynthesis monooxygenase</fullName>
    </submittedName>
</protein>
<evidence type="ECO:0000259" key="1">
    <source>
        <dbReference type="PROSITE" id="PS51725"/>
    </source>
</evidence>
<keyword evidence="2" id="KW-0560">Oxidoreductase</keyword>
<dbReference type="AlphaFoldDB" id="A0A4U6BPM6"/>
<dbReference type="Proteomes" id="UP000034832">
    <property type="component" value="Unassembled WGS sequence"/>
</dbReference>
<dbReference type="Pfam" id="PF03992">
    <property type="entry name" value="ABM"/>
    <property type="match status" value="1"/>
</dbReference>
<evidence type="ECO:0000313" key="3">
    <source>
        <dbReference type="Proteomes" id="UP000034832"/>
    </source>
</evidence>